<dbReference type="Proteomes" id="UP000789901">
    <property type="component" value="Unassembled WGS sequence"/>
</dbReference>
<keyword evidence="3" id="KW-1185">Reference proteome</keyword>
<feature type="region of interest" description="Disordered" evidence="1">
    <location>
        <begin position="1"/>
        <end position="48"/>
    </location>
</feature>
<feature type="non-terminal residue" evidence="2">
    <location>
        <position position="1"/>
    </location>
</feature>
<reference evidence="2 3" key="1">
    <citation type="submission" date="2021-06" db="EMBL/GenBank/DDBJ databases">
        <authorList>
            <person name="Kallberg Y."/>
            <person name="Tangrot J."/>
            <person name="Rosling A."/>
        </authorList>
    </citation>
    <scope>NUCLEOTIDE SEQUENCE [LARGE SCALE GENOMIC DNA]</scope>
    <source>
        <strain evidence="2 3">120-4 pot B 10/14</strain>
    </source>
</reference>
<comment type="caution">
    <text evidence="2">The sequence shown here is derived from an EMBL/GenBank/DDBJ whole genome shotgun (WGS) entry which is preliminary data.</text>
</comment>
<evidence type="ECO:0000256" key="1">
    <source>
        <dbReference type="SAM" id="MobiDB-lite"/>
    </source>
</evidence>
<gene>
    <name evidence="2" type="ORF">GMARGA_LOCUS35564</name>
</gene>
<evidence type="ECO:0000313" key="2">
    <source>
        <dbReference type="EMBL" id="CAG8841684.1"/>
    </source>
</evidence>
<accession>A0ABN7WV80</accession>
<name>A0ABN7WV80_GIGMA</name>
<proteinExistence type="predicted"/>
<evidence type="ECO:0000313" key="3">
    <source>
        <dbReference type="Proteomes" id="UP000789901"/>
    </source>
</evidence>
<dbReference type="EMBL" id="CAJVQB010066550">
    <property type="protein sequence ID" value="CAG8841684.1"/>
    <property type="molecule type" value="Genomic_DNA"/>
</dbReference>
<feature type="compositionally biased region" description="Acidic residues" evidence="1">
    <location>
        <begin position="28"/>
        <end position="40"/>
    </location>
</feature>
<organism evidence="2 3">
    <name type="scientific">Gigaspora margarita</name>
    <dbReference type="NCBI Taxonomy" id="4874"/>
    <lineage>
        <taxon>Eukaryota</taxon>
        <taxon>Fungi</taxon>
        <taxon>Fungi incertae sedis</taxon>
        <taxon>Mucoromycota</taxon>
        <taxon>Glomeromycotina</taxon>
        <taxon>Glomeromycetes</taxon>
        <taxon>Diversisporales</taxon>
        <taxon>Gigasporaceae</taxon>
        <taxon>Gigaspora</taxon>
    </lineage>
</organism>
<sequence length="48" mass="5260">YTAILNQVQTLNNNTDNQNFSSNHPISDEESNSSDSETEMNDAANALT</sequence>
<feature type="compositionally biased region" description="Low complexity" evidence="1">
    <location>
        <begin position="1"/>
        <end position="23"/>
    </location>
</feature>
<protein>
    <submittedName>
        <fullName evidence="2">44522_t:CDS:1</fullName>
    </submittedName>
</protein>